<dbReference type="SUPFAM" id="SSF53098">
    <property type="entry name" value="Ribonuclease H-like"/>
    <property type="match status" value="1"/>
</dbReference>
<dbReference type="Pfam" id="PF00665">
    <property type="entry name" value="rve"/>
    <property type="match status" value="1"/>
</dbReference>
<name>A0ABN6D075_9BURK</name>
<dbReference type="EMBL" id="AP024238">
    <property type="protein sequence ID" value="BCO25405.1"/>
    <property type="molecule type" value="Genomic_DNA"/>
</dbReference>
<keyword evidence="5" id="KW-1185">Reference proteome</keyword>
<sequence length="323" mass="37057">MTHYRHLNQNERYQIEALVTAQVDVSSIAKQLARHIDTIKRELARGSQPDGSYCAELAHALSQKRKTGSRNARRIDQDCWSLVWKHLDLGLSPQQVAQRLKEQNMARVSHECIYQKLYASAQLPAQLRCQRKKRRARATAKRSNSRRGAIRDRVGIEERPAIVEQKSRIGDWEGDTVVGKQHLGGLVTLVDRVSRYTLVGLVQRRCANTVESAIVQMLTPHKERCHTVTLDNGSEFANHLEFAQALQTDVYFAKPHHPWQRGLNENTNGLLRHYFPKGANLLKVTTEEVQRSANRLNHRPRKCLGWRTPHEVFYDLPMTALTL</sequence>
<dbReference type="InterPro" id="IPR001584">
    <property type="entry name" value="Integrase_cat-core"/>
</dbReference>
<dbReference type="InterPro" id="IPR036397">
    <property type="entry name" value="RNaseH_sf"/>
</dbReference>
<dbReference type="PANTHER" id="PTHR10948:SF23">
    <property type="entry name" value="TRANSPOSASE INSI FOR INSERTION SEQUENCE ELEMENT IS30A-RELATED"/>
    <property type="match status" value="1"/>
</dbReference>
<dbReference type="InterPro" id="IPR025246">
    <property type="entry name" value="IS30-like_HTH"/>
</dbReference>
<dbReference type="NCBIfam" id="NF033563">
    <property type="entry name" value="transpos_IS30"/>
    <property type="match status" value="1"/>
</dbReference>
<dbReference type="PROSITE" id="PS50994">
    <property type="entry name" value="INTEGRASE"/>
    <property type="match status" value="1"/>
</dbReference>
<evidence type="ECO:0000256" key="1">
    <source>
        <dbReference type="ARBA" id="ARBA00023172"/>
    </source>
</evidence>
<keyword evidence="1" id="KW-0233">DNA recombination</keyword>
<accession>A0ABN6D075</accession>
<dbReference type="PANTHER" id="PTHR10948">
    <property type="entry name" value="TRANSPOSASE"/>
    <property type="match status" value="1"/>
</dbReference>
<protein>
    <submittedName>
        <fullName evidence="4">IS30 family transposase ISPlu1</fullName>
    </submittedName>
</protein>
<evidence type="ECO:0000313" key="4">
    <source>
        <dbReference type="EMBL" id="BCO25405.1"/>
    </source>
</evidence>
<organism evidence="4 5">
    <name type="scientific">Rhodoferax lithotrophicus</name>
    <dbReference type="NCBI Taxonomy" id="2798804"/>
    <lineage>
        <taxon>Bacteria</taxon>
        <taxon>Pseudomonadati</taxon>
        <taxon>Pseudomonadota</taxon>
        <taxon>Betaproteobacteria</taxon>
        <taxon>Burkholderiales</taxon>
        <taxon>Comamonadaceae</taxon>
        <taxon>Rhodoferax</taxon>
    </lineage>
</organism>
<dbReference type="EMBL" id="AP024238">
    <property type="protein sequence ID" value="BCO25159.1"/>
    <property type="molecule type" value="Genomic_DNA"/>
</dbReference>
<dbReference type="Gene3D" id="3.30.420.10">
    <property type="entry name" value="Ribonuclease H-like superfamily/Ribonuclease H"/>
    <property type="match status" value="1"/>
</dbReference>
<evidence type="ECO:0000259" key="2">
    <source>
        <dbReference type="PROSITE" id="PS50994"/>
    </source>
</evidence>
<evidence type="ECO:0000313" key="3">
    <source>
        <dbReference type="EMBL" id="BCO25159.1"/>
    </source>
</evidence>
<gene>
    <name evidence="3" type="ORF">MIZ03_0019</name>
    <name evidence="4" type="ORF">MIZ03_0265</name>
</gene>
<dbReference type="RefSeq" id="WP_223906352.1">
    <property type="nucleotide sequence ID" value="NZ_AP024238.1"/>
</dbReference>
<evidence type="ECO:0000313" key="5">
    <source>
        <dbReference type="Proteomes" id="UP000824366"/>
    </source>
</evidence>
<dbReference type="Proteomes" id="UP000824366">
    <property type="component" value="Chromosome"/>
</dbReference>
<feature type="domain" description="Integrase catalytic" evidence="2">
    <location>
        <begin position="156"/>
        <end position="317"/>
    </location>
</feature>
<dbReference type="Pfam" id="PF13936">
    <property type="entry name" value="HTH_38"/>
    <property type="match status" value="1"/>
</dbReference>
<dbReference type="InterPro" id="IPR053392">
    <property type="entry name" value="Transposase_IS30-like"/>
</dbReference>
<proteinExistence type="predicted"/>
<reference evidence="4 5" key="1">
    <citation type="journal article" date="2021" name="Microbiol. Spectr.">
        <title>A Single Bacterium Capable of Oxidation and Reduction of Iron at Circumneutral pH.</title>
        <authorList>
            <person name="Kato S."/>
            <person name="Ohkuma M."/>
        </authorList>
    </citation>
    <scope>NUCLEOTIDE SEQUENCE [LARGE SCALE GENOMIC DNA]</scope>
    <source>
        <strain evidence="4 5">MIZ03</strain>
    </source>
</reference>
<dbReference type="InterPro" id="IPR012337">
    <property type="entry name" value="RNaseH-like_sf"/>
</dbReference>
<dbReference type="InterPro" id="IPR051917">
    <property type="entry name" value="Transposase-Integrase"/>
</dbReference>